<evidence type="ECO:0000313" key="2">
    <source>
        <dbReference type="EMBL" id="APC41547.1"/>
    </source>
</evidence>
<dbReference type="Pfam" id="PF18909">
    <property type="entry name" value="dGTP_diPhyd_N"/>
    <property type="match status" value="1"/>
</dbReference>
<dbReference type="Proteomes" id="UP000182569">
    <property type="component" value="Chromosome"/>
</dbReference>
<organism evidence="2 3">
    <name type="scientific">Clostridium estertheticum subsp. estertheticum</name>
    <dbReference type="NCBI Taxonomy" id="1552"/>
    <lineage>
        <taxon>Bacteria</taxon>
        <taxon>Bacillati</taxon>
        <taxon>Bacillota</taxon>
        <taxon>Clostridia</taxon>
        <taxon>Eubacteriales</taxon>
        <taxon>Clostridiaceae</taxon>
        <taxon>Clostridium</taxon>
    </lineage>
</organism>
<evidence type="ECO:0000313" key="3">
    <source>
        <dbReference type="Proteomes" id="UP000182569"/>
    </source>
</evidence>
<dbReference type="KEGG" id="ceu:A7L45_16410"/>
<keyword evidence="3" id="KW-1185">Reference proteome</keyword>
<name>A0A1J0GJP7_9CLOT</name>
<accession>A0A1J0GJP7</accession>
<dbReference type="STRING" id="1552.A7L45_16410"/>
<dbReference type="EMBL" id="CP015756">
    <property type="protein sequence ID" value="APC41547.1"/>
    <property type="molecule type" value="Genomic_DNA"/>
</dbReference>
<reference evidence="3" key="1">
    <citation type="journal article" date="2016" name="Front. Microbiol.">
        <title>Complete Genome Sequence of Clostridium estertheticum DSM 8809, a Microbe Identified in Spoiled Vacuum Packed Beef.</title>
        <authorList>
            <person name="Yu Z."/>
            <person name="Gunn L."/>
            <person name="Brennan E."/>
            <person name="Reid R."/>
            <person name="Wall P.G."/>
            <person name="Gaora O.P."/>
            <person name="Hurley D."/>
            <person name="Bolton D."/>
            <person name="Fanning S."/>
        </authorList>
    </citation>
    <scope>NUCLEOTIDE SEQUENCE [LARGE SCALE GENOMIC DNA]</scope>
    <source>
        <strain evidence="3">DSM 8809</strain>
    </source>
</reference>
<dbReference type="InterPro" id="IPR044038">
    <property type="entry name" value="dATP/dGTP_diPOhydrolase_N"/>
</dbReference>
<sequence>MVIKKEETIKDSGERTEFSTGAVRDMHIGKGRYDLLPWDAIHELAIHCEDGALKYGERNCEKGIPLHSLLDSATRHLSCYLRGQKEEKHLRAAMWNVAMAIEMELKHKELQDIPARLE</sequence>
<evidence type="ECO:0000259" key="1">
    <source>
        <dbReference type="Pfam" id="PF18909"/>
    </source>
</evidence>
<protein>
    <recommendedName>
        <fullName evidence="1">dATP/dGTP diphosphohydrolase N-terminal domain-containing protein</fullName>
    </recommendedName>
</protein>
<feature type="domain" description="dATP/dGTP diphosphohydrolase N-terminal" evidence="1">
    <location>
        <begin position="23"/>
        <end position="112"/>
    </location>
</feature>
<dbReference type="AlphaFoldDB" id="A0A1J0GJP7"/>
<dbReference type="RefSeq" id="WP_071613839.1">
    <property type="nucleotide sequence ID" value="NZ_CP015756.1"/>
</dbReference>
<dbReference type="OrthoDB" id="4569478at2"/>
<proteinExistence type="predicted"/>
<gene>
    <name evidence="2" type="ORF">A7L45_16410</name>
</gene>